<evidence type="ECO:0000313" key="1">
    <source>
        <dbReference type="Proteomes" id="UP000887540"/>
    </source>
</evidence>
<accession>A0A914CPP9</accession>
<dbReference type="AlphaFoldDB" id="A0A914CPP9"/>
<reference evidence="2" key="1">
    <citation type="submission" date="2022-11" db="UniProtKB">
        <authorList>
            <consortium name="WormBaseParasite"/>
        </authorList>
    </citation>
    <scope>IDENTIFICATION</scope>
</reference>
<keyword evidence="1" id="KW-1185">Reference proteome</keyword>
<dbReference type="Proteomes" id="UP000887540">
    <property type="component" value="Unplaced"/>
</dbReference>
<evidence type="ECO:0000313" key="2">
    <source>
        <dbReference type="WBParaSite" id="ACRNAN_scaffold12630.g29520.t1"/>
    </source>
</evidence>
<proteinExistence type="predicted"/>
<protein>
    <submittedName>
        <fullName evidence="2">Uncharacterized protein</fullName>
    </submittedName>
</protein>
<organism evidence="1 2">
    <name type="scientific">Acrobeloides nanus</name>
    <dbReference type="NCBI Taxonomy" id="290746"/>
    <lineage>
        <taxon>Eukaryota</taxon>
        <taxon>Metazoa</taxon>
        <taxon>Ecdysozoa</taxon>
        <taxon>Nematoda</taxon>
        <taxon>Chromadorea</taxon>
        <taxon>Rhabditida</taxon>
        <taxon>Tylenchina</taxon>
        <taxon>Cephalobomorpha</taxon>
        <taxon>Cephaloboidea</taxon>
        <taxon>Cephalobidae</taxon>
        <taxon>Acrobeloides</taxon>
    </lineage>
</organism>
<sequence length="69" mass="7894">MNLIAIESSEQENLSYKRIVGVHMSGSHYSGIIIFEFEEFDPLFIDYIPKAVADHEIIEINESNLTGYD</sequence>
<name>A0A914CPP9_9BILA</name>
<dbReference type="WBParaSite" id="ACRNAN_scaffold12630.g29520.t1">
    <property type="protein sequence ID" value="ACRNAN_scaffold12630.g29520.t1"/>
    <property type="gene ID" value="ACRNAN_scaffold12630.g29520"/>
</dbReference>